<accession>A0ABV9CAU4</accession>
<proteinExistence type="predicted"/>
<protein>
    <submittedName>
        <fullName evidence="1">Replication initiator</fullName>
    </submittedName>
</protein>
<comment type="caution">
    <text evidence="1">The sequence shown here is derived from an EMBL/GenBank/DDBJ whole genome shotgun (WGS) entry which is preliminary data.</text>
</comment>
<dbReference type="InterPro" id="IPR046828">
    <property type="entry name" value="RepSA"/>
</dbReference>
<reference evidence="2" key="1">
    <citation type="journal article" date="2019" name="Int. J. Syst. Evol. Microbiol.">
        <title>The Global Catalogue of Microorganisms (GCM) 10K type strain sequencing project: providing services to taxonomists for standard genome sequencing and annotation.</title>
        <authorList>
            <consortium name="The Broad Institute Genomics Platform"/>
            <consortium name="The Broad Institute Genome Sequencing Center for Infectious Disease"/>
            <person name="Wu L."/>
            <person name="Ma J."/>
        </authorList>
    </citation>
    <scope>NUCLEOTIDE SEQUENCE [LARGE SCALE GENOMIC DNA]</scope>
    <source>
        <strain evidence="2">CGMCC 4.7132</strain>
    </source>
</reference>
<dbReference type="Proteomes" id="UP001596004">
    <property type="component" value="Unassembled WGS sequence"/>
</dbReference>
<dbReference type="RefSeq" id="WP_380836521.1">
    <property type="nucleotide sequence ID" value="NZ_JBHSFP010000002.1"/>
</dbReference>
<organism evidence="1 2">
    <name type="scientific">Sphaerisporangium dianthi</name>
    <dbReference type="NCBI Taxonomy" id="1436120"/>
    <lineage>
        <taxon>Bacteria</taxon>
        <taxon>Bacillati</taxon>
        <taxon>Actinomycetota</taxon>
        <taxon>Actinomycetes</taxon>
        <taxon>Streptosporangiales</taxon>
        <taxon>Streptosporangiaceae</taxon>
        <taxon>Sphaerisporangium</taxon>
    </lineage>
</organism>
<gene>
    <name evidence="1" type="ORF">ACFO60_03085</name>
</gene>
<name>A0ABV9CAU4_9ACTN</name>
<dbReference type="EMBL" id="JBHSFP010000002">
    <property type="protein sequence ID" value="MFC4529737.1"/>
    <property type="molecule type" value="Genomic_DNA"/>
</dbReference>
<evidence type="ECO:0000313" key="1">
    <source>
        <dbReference type="EMBL" id="MFC4529737.1"/>
    </source>
</evidence>
<sequence length="205" mass="22252">MAVVWGDQLDLRPILLSASLNGVSEQAVAGYIAKYATKGAEASGTIDHRVSCSACRGRGRLGPSSSCTRCQGTGLKPGLLLDLLPVTEHARCMIRTCWELGSRGEYAHLKLRPWAHMLGFRGHFATKSRRYSTTMGTLRQTRADHRAAEARVRNGLPTLGDGSTFVLGHWRFVGSGHSPGEAILAERIRQQVQSARAISSQRAAE</sequence>
<keyword evidence="2" id="KW-1185">Reference proteome</keyword>
<evidence type="ECO:0000313" key="2">
    <source>
        <dbReference type="Proteomes" id="UP001596004"/>
    </source>
</evidence>
<dbReference type="Pfam" id="PF20199">
    <property type="entry name" value="RepSA"/>
    <property type="match status" value="1"/>
</dbReference>